<dbReference type="RefSeq" id="WP_199728475.1">
    <property type="nucleotide sequence ID" value="NZ_QXJM01000025.1"/>
</dbReference>
<dbReference type="Gene3D" id="3.40.109.10">
    <property type="entry name" value="NADH Oxidase"/>
    <property type="match status" value="1"/>
</dbReference>
<feature type="non-terminal residue" evidence="2">
    <location>
        <position position="93"/>
    </location>
</feature>
<reference evidence="2 3" key="1">
    <citation type="submission" date="2018-09" db="EMBL/GenBank/DDBJ databases">
        <title>Cohnella cavernae sp. nov., isolated from a karst cave.</title>
        <authorList>
            <person name="Zhu H."/>
        </authorList>
    </citation>
    <scope>NUCLEOTIDE SEQUENCE [LARGE SCALE GENOMIC DNA]</scope>
    <source>
        <strain evidence="2 3">K2E09-144</strain>
    </source>
</reference>
<name>A0A398CZD5_9BACL</name>
<keyword evidence="3" id="KW-1185">Reference proteome</keyword>
<organism evidence="2 3">
    <name type="scientific">Cohnella faecalis</name>
    <dbReference type="NCBI Taxonomy" id="2315694"/>
    <lineage>
        <taxon>Bacteria</taxon>
        <taxon>Bacillati</taxon>
        <taxon>Bacillota</taxon>
        <taxon>Bacilli</taxon>
        <taxon>Bacillales</taxon>
        <taxon>Paenibacillaceae</taxon>
        <taxon>Cohnella</taxon>
    </lineage>
</organism>
<feature type="domain" description="Nitroreductase" evidence="1">
    <location>
        <begin position="14"/>
        <end position="81"/>
    </location>
</feature>
<evidence type="ECO:0000313" key="2">
    <source>
        <dbReference type="EMBL" id="RIE04581.1"/>
    </source>
</evidence>
<dbReference type="Proteomes" id="UP000266340">
    <property type="component" value="Unassembled WGS sequence"/>
</dbReference>
<evidence type="ECO:0000313" key="3">
    <source>
        <dbReference type="Proteomes" id="UP000266340"/>
    </source>
</evidence>
<accession>A0A398CZD5</accession>
<protein>
    <submittedName>
        <fullName evidence="2">Nitroreductase</fullName>
    </submittedName>
</protein>
<dbReference type="PANTHER" id="PTHR43821">
    <property type="entry name" value="NAD(P)H NITROREDUCTASE YDJA-RELATED"/>
    <property type="match status" value="1"/>
</dbReference>
<sequence>MHQDQLEYPVAQLIRDRRTVRQFREDPVPQLLITKLLDIACWAPNHGFREPWRFIQYRGEARRTFAESVVATFSAEEKEKNGDRRLAYYMDIL</sequence>
<dbReference type="InterPro" id="IPR029479">
    <property type="entry name" value="Nitroreductase"/>
</dbReference>
<dbReference type="Pfam" id="PF00881">
    <property type="entry name" value="Nitroreductase"/>
    <property type="match status" value="1"/>
</dbReference>
<dbReference type="SUPFAM" id="SSF55469">
    <property type="entry name" value="FMN-dependent nitroreductase-like"/>
    <property type="match status" value="1"/>
</dbReference>
<comment type="caution">
    <text evidence="2">The sequence shown here is derived from an EMBL/GenBank/DDBJ whole genome shotgun (WGS) entry which is preliminary data.</text>
</comment>
<dbReference type="InterPro" id="IPR052530">
    <property type="entry name" value="NAD(P)H_nitroreductase"/>
</dbReference>
<dbReference type="GO" id="GO:0016491">
    <property type="term" value="F:oxidoreductase activity"/>
    <property type="evidence" value="ECO:0007669"/>
    <property type="project" value="InterPro"/>
</dbReference>
<dbReference type="PANTHER" id="PTHR43821:SF1">
    <property type="entry name" value="NAD(P)H NITROREDUCTASE YDJA-RELATED"/>
    <property type="match status" value="1"/>
</dbReference>
<gene>
    <name evidence="2" type="ORF">D3H35_05720</name>
</gene>
<dbReference type="InterPro" id="IPR000415">
    <property type="entry name" value="Nitroreductase-like"/>
</dbReference>
<dbReference type="AlphaFoldDB" id="A0A398CZD5"/>
<evidence type="ECO:0000259" key="1">
    <source>
        <dbReference type="Pfam" id="PF00881"/>
    </source>
</evidence>
<dbReference type="EMBL" id="QXJM01000025">
    <property type="protein sequence ID" value="RIE04581.1"/>
    <property type="molecule type" value="Genomic_DNA"/>
</dbReference>
<proteinExistence type="predicted"/>